<dbReference type="EMBL" id="CP131061">
    <property type="protein sequence ID" value="WNY27132.1"/>
    <property type="molecule type" value="Genomic_DNA"/>
</dbReference>
<gene>
    <name evidence="1" type="ORF">MsAm2_09230</name>
</gene>
<evidence type="ECO:0000313" key="2">
    <source>
        <dbReference type="Proteomes" id="UP001304970"/>
    </source>
</evidence>
<accession>A0AA96V5J8</accession>
<evidence type="ECO:0008006" key="3">
    <source>
        <dbReference type="Google" id="ProtNLM"/>
    </source>
</evidence>
<name>A0AA96V5J8_9EURY</name>
<dbReference type="Proteomes" id="UP001304970">
    <property type="component" value="Chromosome"/>
</dbReference>
<protein>
    <recommendedName>
        <fullName evidence="3">EfeO-type cupredoxin-like domain-containing protein</fullName>
    </recommendedName>
</protein>
<dbReference type="RefSeq" id="WP_338097111.1">
    <property type="nucleotide sequence ID" value="NZ_CP131061.1"/>
</dbReference>
<evidence type="ECO:0000313" key="1">
    <source>
        <dbReference type="EMBL" id="WNY27132.1"/>
    </source>
</evidence>
<dbReference type="AlphaFoldDB" id="A0AA96V5J8"/>
<dbReference type="GeneID" id="89228341"/>
<organism evidence="1 2">
    <name type="scientific">Methanolapillus ohkumae</name>
    <dbReference type="NCBI Taxonomy" id="3028298"/>
    <lineage>
        <taxon>Archaea</taxon>
        <taxon>Methanobacteriati</taxon>
        <taxon>Methanobacteriota</taxon>
        <taxon>Stenosarchaea group</taxon>
        <taxon>Methanomicrobia</taxon>
        <taxon>Methanosarcinales</taxon>
        <taxon>Methanosarcinaceae</taxon>
        <taxon>Methanolapillus</taxon>
    </lineage>
</organism>
<dbReference type="InterPro" id="IPR008972">
    <property type="entry name" value="Cupredoxin"/>
</dbReference>
<reference evidence="1 2" key="1">
    <citation type="submission" date="2023-07" db="EMBL/GenBank/DDBJ databases">
        <title>Closed genome sequence of Methanosarcinaceae archaeon Am2.</title>
        <authorList>
            <person name="Poehlein A."/>
            <person name="Protasov E."/>
            <person name="Platt K."/>
            <person name="Reeh H."/>
            <person name="Daniel R."/>
            <person name="Brune A."/>
        </authorList>
    </citation>
    <scope>NUCLEOTIDE SEQUENCE [LARGE SCALE GENOMIC DNA]</scope>
    <source>
        <strain evidence="1 2">Am2</strain>
    </source>
</reference>
<dbReference type="PROSITE" id="PS51257">
    <property type="entry name" value="PROKAR_LIPOPROTEIN"/>
    <property type="match status" value="1"/>
</dbReference>
<proteinExistence type="predicted"/>
<keyword evidence="2" id="KW-1185">Reference proteome</keyword>
<dbReference type="SUPFAM" id="SSF49503">
    <property type="entry name" value="Cupredoxins"/>
    <property type="match status" value="1"/>
</dbReference>
<dbReference type="Gene3D" id="2.60.40.420">
    <property type="entry name" value="Cupredoxins - blue copper proteins"/>
    <property type="match status" value="1"/>
</dbReference>
<sequence length="151" mass="16660">MKMIYSKSFLFLFLIVLFLSVAGFSGCVGNDADTSGSDKITGDSVKVWSASGFEGEPDQTVLAKGRQFVDTSITIQSGETVRIWNREVSAHYDHLYHSQEDAFDDIYVKALGDTFLTFNKPGTYHIDLNNPATNSYYSTTGNTTLTVTVTK</sequence>